<evidence type="ECO:0000313" key="2">
    <source>
        <dbReference type="Proteomes" id="UP001437256"/>
    </source>
</evidence>
<sequence>MARRSDAKLEELIIWVDTLQNDAHMTDFVRSVGSYVKVLSLTGRVSDAMIGWIVSSPDECLPNLQSLTVVGEKRVAKLTLECPQSWLNVPFGLLPFLQRVLNGARRRRGVLKSLELGVYPSEHPINDVELDKCVNALREDGVLMALPTLCEMTYPILEHLGKVIGGKGGTLKTYWPENSSLVENMPAINGIFRMVERHLDENQLTKKDVKALLSLWAAMASYAYAAPGPPREGEFYTRSRAKAIVRRLNAI</sequence>
<organism evidence="1 2">
    <name type="scientific">Marasmius tenuissimus</name>
    <dbReference type="NCBI Taxonomy" id="585030"/>
    <lineage>
        <taxon>Eukaryota</taxon>
        <taxon>Fungi</taxon>
        <taxon>Dikarya</taxon>
        <taxon>Basidiomycota</taxon>
        <taxon>Agaricomycotina</taxon>
        <taxon>Agaricomycetes</taxon>
        <taxon>Agaricomycetidae</taxon>
        <taxon>Agaricales</taxon>
        <taxon>Marasmiineae</taxon>
        <taxon>Marasmiaceae</taxon>
        <taxon>Marasmius</taxon>
    </lineage>
</organism>
<protein>
    <submittedName>
        <fullName evidence="1">Uncharacterized protein</fullName>
    </submittedName>
</protein>
<gene>
    <name evidence="1" type="ORF">AAF712_016518</name>
</gene>
<name>A0ABR2Z7U8_9AGAR</name>
<dbReference type="EMBL" id="JBBXMP010000857">
    <property type="protein sequence ID" value="KAL0056868.1"/>
    <property type="molecule type" value="Genomic_DNA"/>
</dbReference>
<accession>A0ABR2Z7U8</accession>
<keyword evidence="2" id="KW-1185">Reference proteome</keyword>
<dbReference type="Proteomes" id="UP001437256">
    <property type="component" value="Unassembled WGS sequence"/>
</dbReference>
<evidence type="ECO:0000313" key="1">
    <source>
        <dbReference type="EMBL" id="KAL0056868.1"/>
    </source>
</evidence>
<reference evidence="1 2" key="1">
    <citation type="submission" date="2024-05" db="EMBL/GenBank/DDBJ databases">
        <title>A draft genome resource for the thread blight pathogen Marasmius tenuissimus strain MS-2.</title>
        <authorList>
            <person name="Yulfo-Soto G.E."/>
            <person name="Baruah I.K."/>
            <person name="Amoako-Attah I."/>
            <person name="Bukari Y."/>
            <person name="Meinhardt L.W."/>
            <person name="Bailey B.A."/>
            <person name="Cohen S.P."/>
        </authorList>
    </citation>
    <scope>NUCLEOTIDE SEQUENCE [LARGE SCALE GENOMIC DNA]</scope>
    <source>
        <strain evidence="1 2">MS-2</strain>
    </source>
</reference>
<comment type="caution">
    <text evidence="1">The sequence shown here is derived from an EMBL/GenBank/DDBJ whole genome shotgun (WGS) entry which is preliminary data.</text>
</comment>
<proteinExistence type="predicted"/>